<evidence type="ECO:0000313" key="2">
    <source>
        <dbReference type="EMBL" id="KAH9811148.1"/>
    </source>
</evidence>
<sequence>AGGGYTKRVLADDLHTLVRDVLGIGDRIHVVGHDIGAMVAHAYASGFAEATASLVYVDCPLPGSAFYESFKRDQAVWHFTFHNVGDDLPERLVRGNERTYLRHFFDRLTVNPWAIAPGGEDEDVYVLAYSRPGALRAAFDTYRAFEEDGRENREVVRRQGKSGVPVLGLAGEYSFNHARNQEQLSEFYEDVEVGSVSNSAHYVADENPEELAEKILVWLAKH</sequence>
<dbReference type="Gene3D" id="3.40.50.1820">
    <property type="entry name" value="alpha/beta hydrolase"/>
    <property type="match status" value="1"/>
</dbReference>
<dbReference type="InterPro" id="IPR050266">
    <property type="entry name" value="AB_hydrolase_sf"/>
</dbReference>
<dbReference type="InterPro" id="IPR029058">
    <property type="entry name" value="AB_hydrolase_fold"/>
</dbReference>
<accession>A0A9W7SIT7</accession>
<reference evidence="2 3" key="1">
    <citation type="journal article" date="2018" name="IMA Fungus">
        <title>IMA Genome-F 10: Nine draft genome sequences of Claviceps purpurea s.lat., including C. arundinis, C. humidiphila, and C. cf. spartinae, pseudomolecules for the pitch canker pathogen Fusarium circinatum, draft genome of Davidsoniella eucalypti, Grosmannia galeiformis, Quambalaria eucalypti, and Teratosphaeria destructans.</title>
        <authorList>
            <person name="Wingfield B.D."/>
            <person name="Liu M."/>
            <person name="Nguyen H.D."/>
            <person name="Lane F.A."/>
            <person name="Morgan S.W."/>
            <person name="De Vos L."/>
            <person name="Wilken P.M."/>
            <person name="Duong T.A."/>
            <person name="Aylward J."/>
            <person name="Coetzee M.P."/>
            <person name="Dadej K."/>
            <person name="De Beer Z.W."/>
            <person name="Findlay W."/>
            <person name="Havenga M."/>
            <person name="Kolarik M."/>
            <person name="Menzies J.G."/>
            <person name="Naidoo K."/>
            <person name="Pochopski O."/>
            <person name="Shoukouhi P."/>
            <person name="Santana Q.C."/>
            <person name="Seifert K.A."/>
            <person name="Soal N."/>
            <person name="Steenkamp E.T."/>
            <person name="Tatham C.T."/>
            <person name="van der Nest M.A."/>
            <person name="Wingfield M.J."/>
        </authorList>
    </citation>
    <scope>NUCLEOTIDE SEQUENCE [LARGE SCALE GENOMIC DNA]</scope>
    <source>
        <strain evidence="2">CMW44962</strain>
    </source>
</reference>
<gene>
    <name evidence="2" type="ORF">Tdes44962_MAKER05880</name>
</gene>
<evidence type="ECO:0000259" key="1">
    <source>
        <dbReference type="Pfam" id="PF12697"/>
    </source>
</evidence>
<dbReference type="InterPro" id="IPR000073">
    <property type="entry name" value="AB_hydrolase_1"/>
</dbReference>
<dbReference type="GO" id="GO:0016020">
    <property type="term" value="C:membrane"/>
    <property type="evidence" value="ECO:0007669"/>
    <property type="project" value="TreeGrafter"/>
</dbReference>
<dbReference type="Proteomes" id="UP001138500">
    <property type="component" value="Unassembled WGS sequence"/>
</dbReference>
<dbReference type="PANTHER" id="PTHR43798:SF33">
    <property type="entry name" value="HYDROLASE, PUTATIVE (AFU_ORTHOLOGUE AFUA_2G14860)-RELATED"/>
    <property type="match status" value="1"/>
</dbReference>
<keyword evidence="3" id="KW-1185">Reference proteome</keyword>
<dbReference type="GO" id="GO:0046464">
    <property type="term" value="P:acylglycerol catabolic process"/>
    <property type="evidence" value="ECO:0007669"/>
    <property type="project" value="TreeGrafter"/>
</dbReference>
<name>A0A9W7SIT7_9PEZI</name>
<feature type="domain" description="AB hydrolase-1" evidence="1">
    <location>
        <begin position="11"/>
        <end position="213"/>
    </location>
</feature>
<dbReference type="Pfam" id="PF12697">
    <property type="entry name" value="Abhydrolase_6"/>
    <property type="match status" value="1"/>
</dbReference>
<dbReference type="PANTHER" id="PTHR43798">
    <property type="entry name" value="MONOACYLGLYCEROL LIPASE"/>
    <property type="match status" value="1"/>
</dbReference>
<dbReference type="GO" id="GO:0047372">
    <property type="term" value="F:monoacylglycerol lipase activity"/>
    <property type="evidence" value="ECO:0007669"/>
    <property type="project" value="TreeGrafter"/>
</dbReference>
<feature type="non-terminal residue" evidence="2">
    <location>
        <position position="1"/>
    </location>
</feature>
<comment type="caution">
    <text evidence="2">The sequence shown here is derived from an EMBL/GenBank/DDBJ whole genome shotgun (WGS) entry which is preliminary data.</text>
</comment>
<reference evidence="2 3" key="2">
    <citation type="journal article" date="2021" name="Curr. Genet.">
        <title>Genetic response to nitrogen starvation in the aggressive Eucalyptus foliar pathogen Teratosphaeria destructans.</title>
        <authorList>
            <person name="Havenga M."/>
            <person name="Wingfield B.D."/>
            <person name="Wingfield M.J."/>
            <person name="Dreyer L.L."/>
            <person name="Roets F."/>
            <person name="Aylward J."/>
        </authorList>
    </citation>
    <scope>NUCLEOTIDE SEQUENCE [LARGE SCALE GENOMIC DNA]</scope>
    <source>
        <strain evidence="2">CMW44962</strain>
    </source>
</reference>
<evidence type="ECO:0000313" key="3">
    <source>
        <dbReference type="Proteomes" id="UP001138500"/>
    </source>
</evidence>
<dbReference type="EMBL" id="RIBY02002489">
    <property type="protein sequence ID" value="KAH9811148.1"/>
    <property type="molecule type" value="Genomic_DNA"/>
</dbReference>
<organism evidence="2 3">
    <name type="scientific">Teratosphaeria destructans</name>
    <dbReference type="NCBI Taxonomy" id="418781"/>
    <lineage>
        <taxon>Eukaryota</taxon>
        <taxon>Fungi</taxon>
        <taxon>Dikarya</taxon>
        <taxon>Ascomycota</taxon>
        <taxon>Pezizomycotina</taxon>
        <taxon>Dothideomycetes</taxon>
        <taxon>Dothideomycetidae</taxon>
        <taxon>Mycosphaerellales</taxon>
        <taxon>Teratosphaeriaceae</taxon>
        <taxon>Teratosphaeria</taxon>
    </lineage>
</organism>
<dbReference type="OrthoDB" id="408373at2759"/>
<dbReference type="AlphaFoldDB" id="A0A9W7SIT7"/>
<protein>
    <submittedName>
        <fullName evidence="2">Alpha/beta-hydrolase</fullName>
    </submittedName>
</protein>
<proteinExistence type="predicted"/>
<dbReference type="SUPFAM" id="SSF53474">
    <property type="entry name" value="alpha/beta-Hydrolases"/>
    <property type="match status" value="1"/>
</dbReference>